<keyword evidence="3" id="KW-1185">Reference proteome</keyword>
<feature type="domain" description="Hedgehog/Intein (Hint)" evidence="1">
    <location>
        <begin position="158"/>
        <end position="303"/>
    </location>
</feature>
<evidence type="ECO:0000313" key="2">
    <source>
        <dbReference type="EMBL" id="PJE34353.1"/>
    </source>
</evidence>
<dbReference type="OrthoDB" id="6305173at2"/>
<dbReference type="Gene3D" id="2.170.16.10">
    <property type="entry name" value="Hedgehog/Intein (Hint) domain"/>
    <property type="match status" value="1"/>
</dbReference>
<dbReference type="EMBL" id="PGTB01000193">
    <property type="protein sequence ID" value="PJE34353.1"/>
    <property type="molecule type" value="Genomic_DNA"/>
</dbReference>
<dbReference type="RefSeq" id="WP_100164646.1">
    <property type="nucleotide sequence ID" value="NZ_PGTB01000193.1"/>
</dbReference>
<dbReference type="InterPro" id="IPR036844">
    <property type="entry name" value="Hint_dom_sf"/>
</dbReference>
<dbReference type="Proteomes" id="UP000231553">
    <property type="component" value="Unassembled WGS sequence"/>
</dbReference>
<evidence type="ECO:0000259" key="1">
    <source>
        <dbReference type="Pfam" id="PF13403"/>
    </source>
</evidence>
<sequence length="344" mass="37145">MSKTTETLHLLGASNLTISDGGELSGYSQGDGSHMLGKSITLNSTDWEAISVRDNDGSFADNDGSQRLNGDQAFDGKKYADDSKFEAEYGMVVQDPDGNTYTLLGFNINEGGKGASYATVEGLAFVGDSFPPAGVPLKVIKAYEGPSEAYADMATPACFTAGCRIATPDGLVPVEALRAGDRVGTADHGTQEIRWIAHSHLTGAVLRDHCEFRPILVRKDALGPGCPDRDIRLSPQHRVLIGDERAQLLFGEPEVFVPVKKLVNGTSILRDDRAPDVAYFHLLLERHEVIWSDGMASESYLPEEAELLMQGQGITLPAPIRRQTVAMARPCISDKRTSLLRLAA</sequence>
<reference evidence="2 3" key="1">
    <citation type="journal article" date="2018" name="Int. J. Syst. Evol. Microbiol.">
        <title>Pseudooceanicola lipolyticus sp. nov., a marine alphaproteobacterium, reclassification of Oceanicola flagellatus as Pseudooceanicola flagellatus comb. nov. and emended description of the genus Pseudooceanicola.</title>
        <authorList>
            <person name="Huang M.-M."/>
            <person name="Guo L.-L."/>
            <person name="Wu Y.-H."/>
            <person name="Lai Q.-L."/>
            <person name="Shao Z.-Z."/>
            <person name="Wang C.-S."/>
            <person name="Wu M."/>
            <person name="Xu X.-W."/>
        </authorList>
    </citation>
    <scope>NUCLEOTIDE SEQUENCE [LARGE SCALE GENOMIC DNA]</scope>
    <source>
        <strain evidence="2 3">157</strain>
    </source>
</reference>
<dbReference type="SUPFAM" id="SSF51294">
    <property type="entry name" value="Hedgehog/intein (Hint) domain"/>
    <property type="match status" value="1"/>
</dbReference>
<dbReference type="AlphaFoldDB" id="A0A2M8IV07"/>
<gene>
    <name evidence="2" type="ORF">CVM52_22695</name>
</gene>
<accession>A0A2M8IV07</accession>
<evidence type="ECO:0000313" key="3">
    <source>
        <dbReference type="Proteomes" id="UP000231553"/>
    </source>
</evidence>
<protein>
    <recommendedName>
        <fullName evidence="1">Hedgehog/Intein (Hint) domain-containing protein</fullName>
    </recommendedName>
</protein>
<proteinExistence type="predicted"/>
<dbReference type="Pfam" id="PF13403">
    <property type="entry name" value="Hint_2"/>
    <property type="match status" value="1"/>
</dbReference>
<organism evidence="2 3">
    <name type="scientific">Pseudooceanicola lipolyticus</name>
    <dbReference type="NCBI Taxonomy" id="2029104"/>
    <lineage>
        <taxon>Bacteria</taxon>
        <taxon>Pseudomonadati</taxon>
        <taxon>Pseudomonadota</taxon>
        <taxon>Alphaproteobacteria</taxon>
        <taxon>Rhodobacterales</taxon>
        <taxon>Paracoccaceae</taxon>
        <taxon>Pseudooceanicola</taxon>
    </lineage>
</organism>
<name>A0A2M8IV07_9RHOB</name>
<comment type="caution">
    <text evidence="2">The sequence shown here is derived from an EMBL/GenBank/DDBJ whole genome shotgun (WGS) entry which is preliminary data.</text>
</comment>
<dbReference type="InterPro" id="IPR028992">
    <property type="entry name" value="Hedgehog/Intein_dom"/>
</dbReference>